<keyword evidence="2" id="KW-1185">Reference proteome</keyword>
<sequence>MGSSSFAHDRHLWAADSATSLTHELHKFSHENNSFLQ</sequence>
<organism evidence="1 2">
    <name type="scientific">Musa acuminata subsp. malaccensis</name>
    <name type="common">Wild banana</name>
    <name type="synonym">Musa malaccensis</name>
    <dbReference type="NCBI Taxonomy" id="214687"/>
    <lineage>
        <taxon>Eukaryota</taxon>
        <taxon>Viridiplantae</taxon>
        <taxon>Streptophyta</taxon>
        <taxon>Embryophyta</taxon>
        <taxon>Tracheophyta</taxon>
        <taxon>Spermatophyta</taxon>
        <taxon>Magnoliopsida</taxon>
        <taxon>Liliopsida</taxon>
        <taxon>Zingiberales</taxon>
        <taxon>Musaceae</taxon>
        <taxon>Musa</taxon>
    </lineage>
</organism>
<proteinExistence type="predicted"/>
<name>A0A804KBU0_MUSAM</name>
<dbReference type="EnsemblPlants" id="Ma08_t28620.1">
    <property type="protein sequence ID" value="Ma08_p28620.1"/>
    <property type="gene ID" value="Ma08_g28620"/>
</dbReference>
<protein>
    <submittedName>
        <fullName evidence="1">Uncharacterized protein</fullName>
    </submittedName>
</protein>
<dbReference type="Gramene" id="Ma08_t28620.1">
    <property type="protein sequence ID" value="Ma08_p28620.1"/>
    <property type="gene ID" value="Ma08_g28620"/>
</dbReference>
<dbReference type="AlphaFoldDB" id="A0A804KBU0"/>
<reference evidence="1" key="1">
    <citation type="submission" date="2021-05" db="UniProtKB">
        <authorList>
            <consortium name="EnsemblPlants"/>
        </authorList>
    </citation>
    <scope>IDENTIFICATION</scope>
    <source>
        <strain evidence="1">subsp. malaccensis</strain>
    </source>
</reference>
<evidence type="ECO:0000313" key="1">
    <source>
        <dbReference type="EnsemblPlants" id="Ma08_p28620.1"/>
    </source>
</evidence>
<dbReference type="InParanoid" id="A0A804KBU0"/>
<evidence type="ECO:0000313" key="2">
    <source>
        <dbReference type="Proteomes" id="UP000012960"/>
    </source>
</evidence>
<dbReference type="Proteomes" id="UP000012960">
    <property type="component" value="Unplaced"/>
</dbReference>
<accession>A0A804KBU0</accession>